<proteinExistence type="predicted"/>
<name>A0A6J6I741_9ZZZZ</name>
<gene>
    <name evidence="1" type="ORF">UFOPK1951_00256</name>
</gene>
<accession>A0A6J6I741</accession>
<reference evidence="1" key="1">
    <citation type="submission" date="2020-05" db="EMBL/GenBank/DDBJ databases">
        <authorList>
            <person name="Chiriac C."/>
            <person name="Salcher M."/>
            <person name="Ghai R."/>
            <person name="Kavagutti S V."/>
        </authorList>
    </citation>
    <scope>NUCLEOTIDE SEQUENCE</scope>
</reference>
<dbReference type="AlphaFoldDB" id="A0A6J6I741"/>
<organism evidence="1">
    <name type="scientific">freshwater metagenome</name>
    <dbReference type="NCBI Taxonomy" id="449393"/>
    <lineage>
        <taxon>unclassified sequences</taxon>
        <taxon>metagenomes</taxon>
        <taxon>ecological metagenomes</taxon>
    </lineage>
</organism>
<sequence>MENRSSAIARVSKKILRDESIRDPRSARAPRAKAISVGIATAHADDALPEEFSVTKISAGKAIPPRAAITGSAAIFGFLNSPSTNSLLISKPTRKKKIAMRPSLMKSWKGEKNDSYESRSGEFAKARAITQAVTRAIPPELSVLMNRVRKKPRRFMLVRIAKTPPSKRRGFCLIQS</sequence>
<evidence type="ECO:0000313" key="1">
    <source>
        <dbReference type="EMBL" id="CAB4621450.1"/>
    </source>
</evidence>
<protein>
    <submittedName>
        <fullName evidence="1">Unannotated protein</fullName>
    </submittedName>
</protein>
<dbReference type="EMBL" id="CAEZVH010000017">
    <property type="protein sequence ID" value="CAB4621450.1"/>
    <property type="molecule type" value="Genomic_DNA"/>
</dbReference>